<reference evidence="3" key="1">
    <citation type="journal article" date="2013" name="Genome Announc.">
        <title>Draft genome sequence of the grapevine dieback fungus Eutypa lata UCR-EL1.</title>
        <authorList>
            <person name="Blanco-Ulate B."/>
            <person name="Rolshausen P.E."/>
            <person name="Cantu D."/>
        </authorList>
    </citation>
    <scope>NUCLEOTIDE SEQUENCE [LARGE SCALE GENOMIC DNA]</scope>
    <source>
        <strain evidence="3">UCR-EL1</strain>
    </source>
</reference>
<sequence>MGRRRKGNDRKPVPKPHWTFGQLMPNMGFNFGERDCFLRHVEKSRVRSSLKVFTRTMNRNQIDEALSILAQAGVDFVDHVGTVQHITFWDGISRNVEWSASLSGEKVFTLIVVLLRAHEEFERNLPDYFHPSRYGRTAKAIHEFAKLLKEKYADNPEIMNLYFSPLPTLDDEGSDTDVSVPIPEELTEEEIQAEPSWQNPFEYHHKDYDYMNDSRDDTEDEDEVSDDDGYPNPYRPKTKPHGASKFEKAFLPAIGVVDKKEEDDVDEEMYRLQIQSIADTCVRQGREPPLGTGHKLEVEIFQAASERIREGGPQAQAQPE</sequence>
<feature type="compositionally biased region" description="Acidic residues" evidence="1">
    <location>
        <begin position="216"/>
        <end position="229"/>
    </location>
</feature>
<organism evidence="2 3">
    <name type="scientific">Eutypa lata (strain UCR-EL1)</name>
    <name type="common">Grapevine dieback disease fungus</name>
    <name type="synonym">Eutypa armeniacae</name>
    <dbReference type="NCBI Taxonomy" id="1287681"/>
    <lineage>
        <taxon>Eukaryota</taxon>
        <taxon>Fungi</taxon>
        <taxon>Dikarya</taxon>
        <taxon>Ascomycota</taxon>
        <taxon>Pezizomycotina</taxon>
        <taxon>Sordariomycetes</taxon>
        <taxon>Xylariomycetidae</taxon>
        <taxon>Xylariales</taxon>
        <taxon>Diatrypaceae</taxon>
        <taxon>Eutypa</taxon>
    </lineage>
</organism>
<name>M7TJH7_EUTLA</name>
<evidence type="ECO:0000256" key="1">
    <source>
        <dbReference type="SAM" id="MobiDB-lite"/>
    </source>
</evidence>
<gene>
    <name evidence="2" type="ORF">UCREL1_6116</name>
</gene>
<evidence type="ECO:0000313" key="2">
    <source>
        <dbReference type="EMBL" id="EMR66890.1"/>
    </source>
</evidence>
<accession>M7TJH7</accession>
<dbReference type="KEGG" id="ela:UCREL1_6116"/>
<proteinExistence type="predicted"/>
<dbReference type="AlphaFoldDB" id="M7TJH7"/>
<dbReference type="EMBL" id="KB706560">
    <property type="protein sequence ID" value="EMR66890.1"/>
    <property type="molecule type" value="Genomic_DNA"/>
</dbReference>
<feature type="region of interest" description="Disordered" evidence="1">
    <location>
        <begin position="207"/>
        <end position="242"/>
    </location>
</feature>
<dbReference type="HOGENOM" id="CLU_868867_0_0_1"/>
<dbReference type="OrthoDB" id="4736493at2759"/>
<evidence type="ECO:0000313" key="3">
    <source>
        <dbReference type="Proteomes" id="UP000012174"/>
    </source>
</evidence>
<protein>
    <submittedName>
        <fullName evidence="2">Uncharacterized protein</fullName>
    </submittedName>
</protein>
<dbReference type="Proteomes" id="UP000012174">
    <property type="component" value="Unassembled WGS sequence"/>
</dbReference>
<keyword evidence="3" id="KW-1185">Reference proteome</keyword>